<evidence type="ECO:0000256" key="13">
    <source>
        <dbReference type="ARBA" id="ARBA00023316"/>
    </source>
</evidence>
<comment type="pathway">
    <text evidence="14">Amino-acid biosynthesis; D-alanine biosynthesis; D-alanine from L-alanine: step 1/1.</text>
</comment>
<dbReference type="InterPro" id="IPR029066">
    <property type="entry name" value="PLP-binding_barrel"/>
</dbReference>
<evidence type="ECO:0000259" key="17">
    <source>
        <dbReference type="SMART" id="SM01005"/>
    </source>
</evidence>
<dbReference type="CDD" id="cd00430">
    <property type="entry name" value="PLPDE_III_AR"/>
    <property type="match status" value="1"/>
</dbReference>
<evidence type="ECO:0000256" key="7">
    <source>
        <dbReference type="ARBA" id="ARBA00022840"/>
    </source>
</evidence>
<feature type="binding site" evidence="14 16">
    <location>
        <position position="770"/>
    </location>
    <ligand>
        <name>substrate</name>
    </ligand>
</feature>
<keyword evidence="9" id="KW-0133">Cell shape</keyword>
<feature type="domain" description="Alanine racemase C-terminal" evidence="17">
    <location>
        <begin position="700"/>
        <end position="825"/>
    </location>
</feature>
<dbReference type="SMART" id="SM01005">
    <property type="entry name" value="Ala_racemase_C"/>
    <property type="match status" value="1"/>
</dbReference>
<dbReference type="InterPro" id="IPR004101">
    <property type="entry name" value="Mur_ligase_C"/>
</dbReference>
<evidence type="ECO:0000256" key="8">
    <source>
        <dbReference type="ARBA" id="ARBA00022898"/>
    </source>
</evidence>
<dbReference type="SUPFAM" id="SSF53623">
    <property type="entry name" value="MurD-like peptide ligases, catalytic domain"/>
    <property type="match status" value="1"/>
</dbReference>
<dbReference type="InterPro" id="IPR036565">
    <property type="entry name" value="Mur-like_cat_sf"/>
</dbReference>
<dbReference type="GO" id="GO:0008784">
    <property type="term" value="F:alanine racemase activity"/>
    <property type="evidence" value="ECO:0007669"/>
    <property type="project" value="UniProtKB-UniRule"/>
</dbReference>
<feature type="active site" description="Proton acceptor; specific for D-alanine" evidence="14">
    <location>
        <position position="496"/>
    </location>
</feature>
<feature type="modified residue" description="N6-(pyridoxal phosphate)lysine" evidence="14 15">
    <location>
        <position position="496"/>
    </location>
</feature>
<dbReference type="EC" id="5.1.1.1" evidence="14"/>
<evidence type="ECO:0000256" key="11">
    <source>
        <dbReference type="ARBA" id="ARBA00023235"/>
    </source>
</evidence>
<dbReference type="NCBIfam" id="TIGR00492">
    <property type="entry name" value="alr"/>
    <property type="match status" value="1"/>
</dbReference>
<organism evidence="18 19">
    <name type="scientific">Candidatus Pseudobacter hemicellulosilyticus</name>
    <dbReference type="NCBI Taxonomy" id="3121375"/>
    <lineage>
        <taxon>Bacteria</taxon>
        <taxon>Pseudomonadati</taxon>
        <taxon>Bacteroidota</taxon>
        <taxon>Chitinophagia</taxon>
        <taxon>Chitinophagales</taxon>
        <taxon>Chitinophagaceae</taxon>
        <taxon>Pseudobacter</taxon>
    </lineage>
</organism>
<dbReference type="SUPFAM" id="SSF63418">
    <property type="entry name" value="MurE/MurF N-terminal domain"/>
    <property type="match status" value="1"/>
</dbReference>
<feature type="binding site" evidence="14 16">
    <location>
        <position position="594"/>
    </location>
    <ligand>
        <name>substrate</name>
    </ligand>
</feature>
<dbReference type="InterPro" id="IPR035911">
    <property type="entry name" value="MurE/MurF_N"/>
</dbReference>
<sequence length="827" mass="92179">MNYFIDNILSIIGGHFLHRQDNAPIEQLLIDSRKLIFPHTSLFFALHGPRRDGHDFIGSLYAKGVRNFVVSQPVDTSSLPGANIIQVADSLEALQALAAWHRSRFAIPVLGITGSNGKTMVKEWLNQLLDTRYAIIRSPKSYNSQLGVPLSVWAMNEHHELAIFEAGISTRGEMEKLADIIQPTIGIFTNIGEAHSEGFDSIAEKVREKLQLFRQAGTLIYCRDMPELQAAIIPFAGEHPGLRLVSWGRSAEATLQVTSITSSRTDTVIQALYQQRPQEISIPFTDAASIENALHCWCLLLQLEVPATVIRQQLAQLSHVAMRLEMKNGINNCSVINDSYSADLSSFAIALDFLSQQAQHPRRTVILSDILQSGRTEQELYAQVAQALHQRGIDRLIGIGQTISRQEKIFKQAGIPAIHLYATVAEFKAAFHQLHFHDESILLKGARVFEFEAIDRLLEQKVHQTVLEIDLNAVVSNLKHFQQLLRPETKLMAMVKAFSYGSGSFEIANVLQFHKVDYLAVAYADEGVELRKGGIDLPVMVMNVDESTFDVLVQYDLEPDLYAPGLLRSFAAFLKRQGIQQYPVHIELETGMNRLGFSLSQLPELLEALQGNLFKVQSVFSHLAASEDPQHDNYTRQQYNIFLEMVARLQQAAPYPFIRHISNTGGISRHPDLQLDMVRLGIGLYGIDSGEVHGAGLQEVSTLKSTIAQIKELKEGETVSYGRRGVVTRKSRIATVRIGYADGYPRALGNGVGKVWVNGRLAPVMGTVCMDMTMIDITGMPSVMEGDEVELFGKNLPVQEVARWAGTIPYTLLTGVSQRVKRVYFQE</sequence>
<evidence type="ECO:0000313" key="19">
    <source>
        <dbReference type="Proteomes" id="UP001220610"/>
    </source>
</evidence>
<dbReference type="InterPro" id="IPR000821">
    <property type="entry name" value="Ala_racemase"/>
</dbReference>
<reference evidence="18" key="1">
    <citation type="submission" date="2023-03" db="EMBL/GenBank/DDBJ databases">
        <title>Andean soil-derived lignocellulolytic bacterial consortium as a source of novel taxa and putative plastic-active enzymes.</title>
        <authorList>
            <person name="Diaz-Garcia L."/>
            <person name="Chuvochina M."/>
            <person name="Feuerriegel G."/>
            <person name="Bunk B."/>
            <person name="Sproer C."/>
            <person name="Streit W.R."/>
            <person name="Rodriguez L.M."/>
            <person name="Overmann J."/>
            <person name="Jimenez D.J."/>
        </authorList>
    </citation>
    <scope>NUCLEOTIDE SEQUENCE</scope>
    <source>
        <strain evidence="18">MAG 7</strain>
    </source>
</reference>
<evidence type="ECO:0000313" key="18">
    <source>
        <dbReference type="EMBL" id="WEK36385.1"/>
    </source>
</evidence>
<dbReference type="AlphaFoldDB" id="A0AAJ5WTB1"/>
<keyword evidence="4 18" id="KW-0436">Ligase</keyword>
<dbReference type="NCBIfam" id="NF008897">
    <property type="entry name" value="PRK11930.1"/>
    <property type="match status" value="1"/>
</dbReference>
<keyword evidence="7" id="KW-0067">ATP-binding</keyword>
<dbReference type="Gene3D" id="3.40.1190.10">
    <property type="entry name" value="Mur-like, catalytic domain"/>
    <property type="match status" value="1"/>
</dbReference>
<evidence type="ECO:0000256" key="5">
    <source>
        <dbReference type="ARBA" id="ARBA00022618"/>
    </source>
</evidence>
<dbReference type="Gene3D" id="2.40.37.10">
    <property type="entry name" value="Lyase, Ornithine Decarboxylase, Chain A, domain 1"/>
    <property type="match status" value="1"/>
</dbReference>
<dbReference type="GO" id="GO:0051301">
    <property type="term" value="P:cell division"/>
    <property type="evidence" value="ECO:0007669"/>
    <property type="project" value="UniProtKB-KW"/>
</dbReference>
<dbReference type="PANTHER" id="PTHR43024">
    <property type="entry name" value="UDP-N-ACETYLMURAMOYL-TRIPEPTIDE--D-ALANYL-D-ALANINE LIGASE"/>
    <property type="match status" value="1"/>
</dbReference>
<evidence type="ECO:0000256" key="3">
    <source>
        <dbReference type="ARBA" id="ARBA00022490"/>
    </source>
</evidence>
<keyword evidence="8 14" id="KW-0663">Pyridoxal phosphate</keyword>
<dbReference type="InterPro" id="IPR000713">
    <property type="entry name" value="Mur_ligase_N"/>
</dbReference>
<dbReference type="InterPro" id="IPR009006">
    <property type="entry name" value="Ala_racemase/Decarboxylase_C"/>
</dbReference>
<dbReference type="GO" id="GO:0030632">
    <property type="term" value="P:D-alanine biosynthetic process"/>
    <property type="evidence" value="ECO:0007669"/>
    <property type="project" value="UniProtKB-UniRule"/>
</dbReference>
<keyword evidence="6" id="KW-0547">Nucleotide-binding</keyword>
<dbReference type="InterPro" id="IPR001608">
    <property type="entry name" value="Ala_racemase_N"/>
</dbReference>
<dbReference type="GO" id="GO:0047480">
    <property type="term" value="F:UDP-N-acetylmuramoyl-tripeptide-D-alanyl-D-alanine ligase activity"/>
    <property type="evidence" value="ECO:0007669"/>
    <property type="project" value="InterPro"/>
</dbReference>
<keyword evidence="3" id="KW-0963">Cytoplasm</keyword>
<keyword evidence="13" id="KW-0961">Cell wall biogenesis/degradation</keyword>
<dbReference type="Pfam" id="PF00842">
    <property type="entry name" value="Ala_racemase_C"/>
    <property type="match status" value="1"/>
</dbReference>
<comment type="cofactor">
    <cofactor evidence="2 14 15">
        <name>pyridoxal 5'-phosphate</name>
        <dbReference type="ChEBI" id="CHEBI:597326"/>
    </cofactor>
</comment>
<dbReference type="GO" id="GO:0030170">
    <property type="term" value="F:pyridoxal phosphate binding"/>
    <property type="evidence" value="ECO:0007669"/>
    <property type="project" value="UniProtKB-UniRule"/>
</dbReference>
<dbReference type="Pfam" id="PF01225">
    <property type="entry name" value="Mur_ligase"/>
    <property type="match status" value="1"/>
</dbReference>
<comment type="similarity">
    <text evidence="14">Belongs to the alanine racemase family.</text>
</comment>
<evidence type="ECO:0000256" key="9">
    <source>
        <dbReference type="ARBA" id="ARBA00022960"/>
    </source>
</evidence>
<keyword evidence="11 14" id="KW-0413">Isomerase</keyword>
<comment type="function">
    <text evidence="14">Catalyzes the interconversion of L-alanine and D-alanine. May also act on other amino acids.</text>
</comment>
<dbReference type="InterPro" id="IPR036615">
    <property type="entry name" value="Mur_ligase_C_dom_sf"/>
</dbReference>
<dbReference type="EMBL" id="CP119311">
    <property type="protein sequence ID" value="WEK36385.1"/>
    <property type="molecule type" value="Genomic_DNA"/>
</dbReference>
<proteinExistence type="inferred from homology"/>
<keyword evidence="12" id="KW-0131">Cell cycle</keyword>
<evidence type="ECO:0000256" key="6">
    <source>
        <dbReference type="ARBA" id="ARBA00022741"/>
    </source>
</evidence>
<dbReference type="Pfam" id="PF08245">
    <property type="entry name" value="Mur_ligase_M"/>
    <property type="match status" value="1"/>
</dbReference>
<dbReference type="InterPro" id="IPR013221">
    <property type="entry name" value="Mur_ligase_cen"/>
</dbReference>
<dbReference type="SUPFAM" id="SSF51419">
    <property type="entry name" value="PLP-binding barrel"/>
    <property type="match status" value="1"/>
</dbReference>
<keyword evidence="10" id="KW-0573">Peptidoglycan synthesis</keyword>
<dbReference type="GO" id="GO:0009252">
    <property type="term" value="P:peptidoglycan biosynthetic process"/>
    <property type="evidence" value="ECO:0007669"/>
    <property type="project" value="UniProtKB-KW"/>
</dbReference>
<protein>
    <recommendedName>
        <fullName evidence="14">Alanine racemase</fullName>
        <ecNumber evidence="14">5.1.1.1</ecNumber>
    </recommendedName>
</protein>
<dbReference type="GO" id="GO:0005524">
    <property type="term" value="F:ATP binding"/>
    <property type="evidence" value="ECO:0007669"/>
    <property type="project" value="UniProtKB-KW"/>
</dbReference>
<dbReference type="GO" id="GO:0071555">
    <property type="term" value="P:cell wall organization"/>
    <property type="evidence" value="ECO:0007669"/>
    <property type="project" value="UniProtKB-KW"/>
</dbReference>
<dbReference type="InterPro" id="IPR005863">
    <property type="entry name" value="UDP-N-AcMur_synth"/>
</dbReference>
<dbReference type="InterPro" id="IPR011079">
    <property type="entry name" value="Ala_racemase_C"/>
</dbReference>
<dbReference type="SUPFAM" id="SSF50621">
    <property type="entry name" value="Alanine racemase C-terminal domain-like"/>
    <property type="match status" value="1"/>
</dbReference>
<comment type="catalytic activity">
    <reaction evidence="1 14">
        <text>L-alanine = D-alanine</text>
        <dbReference type="Rhea" id="RHEA:20249"/>
        <dbReference type="ChEBI" id="CHEBI:57416"/>
        <dbReference type="ChEBI" id="CHEBI:57972"/>
        <dbReference type="EC" id="5.1.1.1"/>
    </reaction>
</comment>
<evidence type="ECO:0000256" key="10">
    <source>
        <dbReference type="ARBA" id="ARBA00022984"/>
    </source>
</evidence>
<evidence type="ECO:0000256" key="2">
    <source>
        <dbReference type="ARBA" id="ARBA00001933"/>
    </source>
</evidence>
<dbReference type="FunFam" id="3.20.20.10:FF:000002">
    <property type="entry name" value="Alanine racemase"/>
    <property type="match status" value="1"/>
</dbReference>
<evidence type="ECO:0000256" key="14">
    <source>
        <dbReference type="HAMAP-Rule" id="MF_01201"/>
    </source>
</evidence>
<dbReference type="Pfam" id="PF02875">
    <property type="entry name" value="Mur_ligase_C"/>
    <property type="match status" value="1"/>
</dbReference>
<name>A0AAJ5WTB1_9BACT</name>
<keyword evidence="5" id="KW-0132">Cell division</keyword>
<dbReference type="PRINTS" id="PR00992">
    <property type="entry name" value="ALARACEMASE"/>
</dbReference>
<dbReference type="Gene3D" id="3.20.20.10">
    <property type="entry name" value="Alanine racemase"/>
    <property type="match status" value="1"/>
</dbReference>
<evidence type="ECO:0000256" key="1">
    <source>
        <dbReference type="ARBA" id="ARBA00000316"/>
    </source>
</evidence>
<evidence type="ECO:0000256" key="15">
    <source>
        <dbReference type="PIRSR" id="PIRSR600821-50"/>
    </source>
</evidence>
<dbReference type="Proteomes" id="UP001220610">
    <property type="component" value="Chromosome"/>
</dbReference>
<dbReference type="Gene3D" id="3.90.190.20">
    <property type="entry name" value="Mur ligase, C-terminal domain"/>
    <property type="match status" value="1"/>
</dbReference>
<dbReference type="PANTHER" id="PTHR43024:SF1">
    <property type="entry name" value="UDP-N-ACETYLMURAMOYL-TRIPEPTIDE--D-ALANYL-D-ALANINE LIGASE"/>
    <property type="match status" value="1"/>
</dbReference>
<evidence type="ECO:0000256" key="16">
    <source>
        <dbReference type="PIRSR" id="PIRSR600821-52"/>
    </source>
</evidence>
<dbReference type="Gene3D" id="3.40.1390.10">
    <property type="entry name" value="MurE/MurF, N-terminal domain"/>
    <property type="match status" value="1"/>
</dbReference>
<evidence type="ECO:0000256" key="4">
    <source>
        <dbReference type="ARBA" id="ARBA00022598"/>
    </source>
</evidence>
<dbReference type="Pfam" id="PF01168">
    <property type="entry name" value="Ala_racemase_N"/>
    <property type="match status" value="1"/>
</dbReference>
<dbReference type="GO" id="GO:0008360">
    <property type="term" value="P:regulation of cell shape"/>
    <property type="evidence" value="ECO:0007669"/>
    <property type="project" value="UniProtKB-KW"/>
</dbReference>
<evidence type="ECO:0000256" key="12">
    <source>
        <dbReference type="ARBA" id="ARBA00023306"/>
    </source>
</evidence>
<gene>
    <name evidence="18" type="ORF">P0Y53_02635</name>
</gene>
<feature type="active site" description="Proton acceptor; specific for L-alanine" evidence="14">
    <location>
        <position position="721"/>
    </location>
</feature>
<dbReference type="HAMAP" id="MF_01201">
    <property type="entry name" value="Ala_racemase"/>
    <property type="match status" value="1"/>
</dbReference>
<dbReference type="NCBIfam" id="TIGR01143">
    <property type="entry name" value="murF"/>
    <property type="match status" value="1"/>
</dbReference>
<dbReference type="SUPFAM" id="SSF53244">
    <property type="entry name" value="MurD-like peptide ligases, peptide-binding domain"/>
    <property type="match status" value="1"/>
</dbReference>
<accession>A0AAJ5WTB1</accession>
<dbReference type="InterPro" id="IPR051046">
    <property type="entry name" value="MurCDEF_CellWall_CoF430Synth"/>
</dbReference>